<accession>A0A2P2NUW4</accession>
<reference evidence="1" key="1">
    <citation type="submission" date="2018-02" db="EMBL/GenBank/DDBJ databases">
        <title>Rhizophora mucronata_Transcriptome.</title>
        <authorList>
            <person name="Meera S.P."/>
            <person name="Sreeshan A."/>
            <person name="Augustine A."/>
        </authorList>
    </citation>
    <scope>NUCLEOTIDE SEQUENCE</scope>
    <source>
        <tissue evidence="1">Leaf</tissue>
    </source>
</reference>
<sequence length="32" mass="3421">MCLVNCKPSKMVFKDCLASGLGLMMQSVATTL</sequence>
<proteinExistence type="predicted"/>
<evidence type="ECO:0000313" key="1">
    <source>
        <dbReference type="EMBL" id="MBX46223.1"/>
    </source>
</evidence>
<organism evidence="1">
    <name type="scientific">Rhizophora mucronata</name>
    <name type="common">Asiatic mangrove</name>
    <dbReference type="NCBI Taxonomy" id="61149"/>
    <lineage>
        <taxon>Eukaryota</taxon>
        <taxon>Viridiplantae</taxon>
        <taxon>Streptophyta</taxon>
        <taxon>Embryophyta</taxon>
        <taxon>Tracheophyta</taxon>
        <taxon>Spermatophyta</taxon>
        <taxon>Magnoliopsida</taxon>
        <taxon>eudicotyledons</taxon>
        <taxon>Gunneridae</taxon>
        <taxon>Pentapetalae</taxon>
        <taxon>rosids</taxon>
        <taxon>fabids</taxon>
        <taxon>Malpighiales</taxon>
        <taxon>Rhizophoraceae</taxon>
        <taxon>Rhizophora</taxon>
    </lineage>
</organism>
<dbReference type="AlphaFoldDB" id="A0A2P2NUW4"/>
<dbReference type="EMBL" id="GGEC01065739">
    <property type="protein sequence ID" value="MBX46223.1"/>
    <property type="molecule type" value="Transcribed_RNA"/>
</dbReference>
<name>A0A2P2NUW4_RHIMU</name>
<protein>
    <submittedName>
        <fullName evidence="1">Uncharacterized protein</fullName>
    </submittedName>
</protein>